<evidence type="ECO:0000313" key="4">
    <source>
        <dbReference type="Proteomes" id="UP000309561"/>
    </source>
</evidence>
<dbReference type="Pfam" id="PF01327">
    <property type="entry name" value="Pep_deformylase"/>
    <property type="match status" value="1"/>
</dbReference>
<dbReference type="SUPFAM" id="SSF56420">
    <property type="entry name" value="Peptide deformylase"/>
    <property type="match status" value="1"/>
</dbReference>
<proteinExistence type="inferred from homology"/>
<keyword evidence="2" id="KW-0812">Transmembrane</keyword>
<dbReference type="PRINTS" id="PR01576">
    <property type="entry name" value="PDEFORMYLASE"/>
</dbReference>
<dbReference type="InterPro" id="IPR036821">
    <property type="entry name" value="Peptide_deformylase_sf"/>
</dbReference>
<dbReference type="OrthoDB" id="5333466at2"/>
<dbReference type="GO" id="GO:0042586">
    <property type="term" value="F:peptide deformylase activity"/>
    <property type="evidence" value="ECO:0007669"/>
    <property type="project" value="InterPro"/>
</dbReference>
<keyword evidence="2" id="KW-0472">Membrane</keyword>
<keyword evidence="4" id="KW-1185">Reference proteome</keyword>
<feature type="transmembrane region" description="Helical" evidence="2">
    <location>
        <begin position="176"/>
        <end position="197"/>
    </location>
</feature>
<dbReference type="PANTHER" id="PTHR10458">
    <property type="entry name" value="PEPTIDE DEFORMYLASE"/>
    <property type="match status" value="1"/>
</dbReference>
<dbReference type="Proteomes" id="UP000309561">
    <property type="component" value="Unassembled WGS sequence"/>
</dbReference>
<dbReference type="AlphaFoldDB" id="A0A4U2Z594"/>
<sequence length="268" mass="30507">MIREIITYPTPPSVQYATDVRVFNEEILSLIEDLKDTIEANSLDGLAAFQIGSYYNVVVIKKEDGEFLELINPRIISNGGRVTTLERTAYFPGLSANVTRYEHITVVYQDRGTNQHSLKADGAFSILLQRKIDYTFGSSFFNKLNKEEKKLFEKKLDFGSNIAISEACPTKFNRDYIVKAVNITMIVMLVFVVASLFMSEESSQELWGYQKSLFFATITLNIIYFFYAQYEGKKFTSCTSCQIGNIIGTTLILLTKVFAIMLISYFIM</sequence>
<dbReference type="RefSeq" id="WP_137014205.1">
    <property type="nucleotide sequence ID" value="NZ_SZPX01000006.1"/>
</dbReference>
<dbReference type="PANTHER" id="PTHR10458:SF22">
    <property type="entry name" value="PEPTIDE DEFORMYLASE"/>
    <property type="match status" value="1"/>
</dbReference>
<keyword evidence="2" id="KW-1133">Transmembrane helix</keyword>
<comment type="similarity">
    <text evidence="1">Belongs to the polypeptide deformylase family.</text>
</comment>
<gene>
    <name evidence="3" type="ORF">FCU45_08315</name>
</gene>
<protein>
    <submittedName>
        <fullName evidence="3">Peptide deformylase</fullName>
    </submittedName>
</protein>
<evidence type="ECO:0000313" key="3">
    <source>
        <dbReference type="EMBL" id="TKI68955.1"/>
    </source>
</evidence>
<organism evidence="3 4">
    <name type="scientific">Sulfurimonas crateris</name>
    <dbReference type="NCBI Taxonomy" id="2574727"/>
    <lineage>
        <taxon>Bacteria</taxon>
        <taxon>Pseudomonadati</taxon>
        <taxon>Campylobacterota</taxon>
        <taxon>Epsilonproteobacteria</taxon>
        <taxon>Campylobacterales</taxon>
        <taxon>Sulfurimonadaceae</taxon>
        <taxon>Sulfurimonas</taxon>
    </lineage>
</organism>
<dbReference type="Gene3D" id="3.90.45.10">
    <property type="entry name" value="Peptide deformylase"/>
    <property type="match status" value="1"/>
</dbReference>
<dbReference type="InterPro" id="IPR023635">
    <property type="entry name" value="Peptide_deformylase"/>
</dbReference>
<name>A0A4U2Z594_9BACT</name>
<feature type="transmembrane region" description="Helical" evidence="2">
    <location>
        <begin position="209"/>
        <end position="227"/>
    </location>
</feature>
<reference evidence="3 4" key="1">
    <citation type="submission" date="2019-04" db="EMBL/GenBank/DDBJ databases">
        <title>Sulfurimonas crateris sp. nov. a facultative anaerobic sulfur-oxidizing chemolithautotrophic bacterium isolated from a terrestrial mud vulcano.</title>
        <authorList>
            <person name="Ratnikova N.M."/>
            <person name="Slobodkin A.I."/>
            <person name="Merkel A.Y."/>
            <person name="Novikov A."/>
            <person name="Bonch-Osmolovskaya E.A."/>
            <person name="Slobodkina G.B."/>
        </authorList>
    </citation>
    <scope>NUCLEOTIDE SEQUENCE [LARGE SCALE GENOMIC DNA]</scope>
    <source>
        <strain evidence="3 4">SN118</strain>
    </source>
</reference>
<dbReference type="EMBL" id="SZPX01000006">
    <property type="protein sequence ID" value="TKI68955.1"/>
    <property type="molecule type" value="Genomic_DNA"/>
</dbReference>
<feature type="transmembrane region" description="Helical" evidence="2">
    <location>
        <begin position="247"/>
        <end position="267"/>
    </location>
</feature>
<comment type="caution">
    <text evidence="3">The sequence shown here is derived from an EMBL/GenBank/DDBJ whole genome shotgun (WGS) entry which is preliminary data.</text>
</comment>
<evidence type="ECO:0000256" key="1">
    <source>
        <dbReference type="ARBA" id="ARBA00010759"/>
    </source>
</evidence>
<evidence type="ECO:0000256" key="2">
    <source>
        <dbReference type="SAM" id="Phobius"/>
    </source>
</evidence>
<accession>A0A4U2Z594</accession>